<gene>
    <name evidence="4" type="primary">LOC113736031</name>
</gene>
<organism evidence="3 4">
    <name type="scientific">Coffea arabica</name>
    <name type="common">Arabian coffee</name>
    <dbReference type="NCBI Taxonomy" id="13443"/>
    <lineage>
        <taxon>Eukaryota</taxon>
        <taxon>Viridiplantae</taxon>
        <taxon>Streptophyta</taxon>
        <taxon>Embryophyta</taxon>
        <taxon>Tracheophyta</taxon>
        <taxon>Spermatophyta</taxon>
        <taxon>Magnoliopsida</taxon>
        <taxon>eudicotyledons</taxon>
        <taxon>Gunneridae</taxon>
        <taxon>Pentapetalae</taxon>
        <taxon>asterids</taxon>
        <taxon>lamiids</taxon>
        <taxon>Gentianales</taxon>
        <taxon>Rubiaceae</taxon>
        <taxon>Ixoroideae</taxon>
        <taxon>Gardenieae complex</taxon>
        <taxon>Bertiereae - Coffeeae clade</taxon>
        <taxon>Coffeeae</taxon>
        <taxon>Coffea</taxon>
    </lineage>
</organism>
<sequence>MHHNNQGGREEASTSWSNHSQGIWKYLWKLKVKHKVKIFLWKCLSQALPVRQLIASRTKQGDPICRGCGEDSETIEHVLFHCSYATQVWKLAPIQWDLTLDHQSCFKKWWTTVTEAKARTEGNDHLSLTANILWHIWKSRNAREFDDKQRQPWKTVQKAQEEWFEFKEANEIPSTRSTEETRTRQSQVQLQEQGHNTVTLRLAIQERKVTSQLGIGIICTGNFQHQAQGWALHERSSGNHLIDELQAVKLLLSKATVYQFENIQVQLDNKRVFHLIQNAKTLDMRVTSLLEDILTLKALFRMCSFCLVDGDNNHLTNRISAYALNIIQDEEFVIP</sequence>
<dbReference type="GO" id="GO:0003676">
    <property type="term" value="F:nucleic acid binding"/>
    <property type="evidence" value="ECO:0007669"/>
    <property type="project" value="InterPro"/>
</dbReference>
<dbReference type="InterPro" id="IPR002156">
    <property type="entry name" value="RNaseH_domain"/>
</dbReference>
<protein>
    <recommendedName>
        <fullName evidence="5">Reverse transcriptase zinc-binding domain-containing protein</fullName>
    </recommendedName>
</protein>
<feature type="domain" description="Reverse transcriptase zinc-binding" evidence="2">
    <location>
        <begin position="18"/>
        <end position="89"/>
    </location>
</feature>
<dbReference type="OrthoDB" id="913477at2759"/>
<dbReference type="GO" id="GO:0004523">
    <property type="term" value="F:RNA-DNA hybrid ribonuclease activity"/>
    <property type="evidence" value="ECO:0007669"/>
    <property type="project" value="InterPro"/>
</dbReference>
<reference evidence="4" key="2">
    <citation type="submission" date="2025-08" db="UniProtKB">
        <authorList>
            <consortium name="RefSeq"/>
        </authorList>
    </citation>
    <scope>IDENTIFICATION</scope>
    <source>
        <tissue evidence="4">Leaves</tissue>
    </source>
</reference>
<reference evidence="3" key="1">
    <citation type="journal article" date="2025" name="Foods">
        <title>Unveiling the Microbial Signatures of Arabica Coffee Cherries: Insights into Ripeness Specific Diversity, Functional Traits, and Implications for Quality and Safety.</title>
        <authorList>
            <consortium name="RefSeq"/>
            <person name="Tenea G.N."/>
            <person name="Cifuentes V."/>
            <person name="Reyes P."/>
            <person name="Cevallos-Vallejos M."/>
        </authorList>
    </citation>
    <scope>NUCLEOTIDE SEQUENCE [LARGE SCALE GENOMIC DNA]</scope>
</reference>
<accession>A0A6P6WZ81</accession>
<evidence type="ECO:0008006" key="5">
    <source>
        <dbReference type="Google" id="ProtNLM"/>
    </source>
</evidence>
<dbReference type="GeneID" id="113736031"/>
<proteinExistence type="predicted"/>
<evidence type="ECO:0000259" key="1">
    <source>
        <dbReference type="Pfam" id="PF13456"/>
    </source>
</evidence>
<dbReference type="Pfam" id="PF13456">
    <property type="entry name" value="RVT_3"/>
    <property type="match status" value="1"/>
</dbReference>
<dbReference type="RefSeq" id="XP_027118787.1">
    <property type="nucleotide sequence ID" value="XM_027262986.1"/>
</dbReference>
<dbReference type="AlphaFoldDB" id="A0A6P6WZ81"/>
<evidence type="ECO:0000313" key="4">
    <source>
        <dbReference type="RefSeq" id="XP_027118787.1"/>
    </source>
</evidence>
<feature type="domain" description="RNase H type-1" evidence="1">
    <location>
        <begin position="219"/>
        <end position="315"/>
    </location>
</feature>
<keyword evidence="3" id="KW-1185">Reference proteome</keyword>
<dbReference type="InterPro" id="IPR026960">
    <property type="entry name" value="RVT-Znf"/>
</dbReference>
<evidence type="ECO:0000313" key="3">
    <source>
        <dbReference type="Proteomes" id="UP001652660"/>
    </source>
</evidence>
<name>A0A6P6WZ81_COFAR</name>
<dbReference type="Proteomes" id="UP001652660">
    <property type="component" value="Chromosome 3c"/>
</dbReference>
<evidence type="ECO:0000259" key="2">
    <source>
        <dbReference type="Pfam" id="PF13966"/>
    </source>
</evidence>
<dbReference type="Pfam" id="PF13966">
    <property type="entry name" value="zf-RVT"/>
    <property type="match status" value="1"/>
</dbReference>